<feature type="transmembrane region" description="Helical" evidence="7">
    <location>
        <begin position="141"/>
        <end position="162"/>
    </location>
</feature>
<evidence type="ECO:0000313" key="9">
    <source>
        <dbReference type="EMBL" id="CAB4630231.1"/>
    </source>
</evidence>
<dbReference type="AlphaFoldDB" id="A0A6J6J079"/>
<organism evidence="9">
    <name type="scientific">freshwater metagenome</name>
    <dbReference type="NCBI Taxonomy" id="449393"/>
    <lineage>
        <taxon>unclassified sequences</taxon>
        <taxon>metagenomes</taxon>
        <taxon>ecological metagenomes</taxon>
    </lineage>
</organism>
<dbReference type="CDD" id="cd06261">
    <property type="entry name" value="TM_PBP2"/>
    <property type="match status" value="1"/>
</dbReference>
<protein>
    <submittedName>
        <fullName evidence="9">Unannotated protein</fullName>
    </submittedName>
</protein>
<gene>
    <name evidence="9" type="ORF">UFOPK1960_00627</name>
</gene>
<sequence>MKFWMQRVAMALLLLLSVSALTFGAMNVLGDPLFNILGPLAGDVNNPKSAALIEEVKVKYDLDKPLPVRYVKWLGDFVTGDMGVTFTQDGQPPVSGLIKERIPRTITLLVMAQLLAVIISIPWAAITAARAGKRSDKISTMNSFFLLAMPNFALAILLKYIFSLKLGWFPLTYNAMDPYFERLRQVVLPAVTIALPAAAVYQRLLRTDLITTLQQDFILMARAKGLSRSRVIFRHAIRPSMFSFITVVGLNTGGLIGGAVVAESVFRVPGIGLQLVESVLREDFPVVLAIVVLIALAFVIINVLVDILYSIIDPRVRR</sequence>
<keyword evidence="6 7" id="KW-0472">Membrane</keyword>
<keyword evidence="3" id="KW-1003">Cell membrane</keyword>
<dbReference type="Pfam" id="PF00528">
    <property type="entry name" value="BPD_transp_1"/>
    <property type="match status" value="1"/>
</dbReference>
<dbReference type="InterPro" id="IPR035906">
    <property type="entry name" value="MetI-like_sf"/>
</dbReference>
<name>A0A6J6J079_9ZZZZ</name>
<feature type="transmembrane region" description="Helical" evidence="7">
    <location>
        <begin position="286"/>
        <end position="312"/>
    </location>
</feature>
<evidence type="ECO:0000256" key="7">
    <source>
        <dbReference type="SAM" id="Phobius"/>
    </source>
</evidence>
<evidence type="ECO:0000256" key="4">
    <source>
        <dbReference type="ARBA" id="ARBA00022692"/>
    </source>
</evidence>
<evidence type="ECO:0000256" key="2">
    <source>
        <dbReference type="ARBA" id="ARBA00022448"/>
    </source>
</evidence>
<dbReference type="Gene3D" id="1.10.3720.10">
    <property type="entry name" value="MetI-like"/>
    <property type="match status" value="1"/>
</dbReference>
<dbReference type="PANTHER" id="PTHR43163:SF6">
    <property type="entry name" value="DIPEPTIDE TRANSPORT SYSTEM PERMEASE PROTEIN DPPB-RELATED"/>
    <property type="match status" value="1"/>
</dbReference>
<feature type="domain" description="ABC transmembrane type-1" evidence="8">
    <location>
        <begin position="102"/>
        <end position="305"/>
    </location>
</feature>
<dbReference type="PROSITE" id="PS50928">
    <property type="entry name" value="ABC_TM1"/>
    <property type="match status" value="1"/>
</dbReference>
<proteinExistence type="predicted"/>
<feature type="transmembrane region" description="Helical" evidence="7">
    <location>
        <begin position="242"/>
        <end position="266"/>
    </location>
</feature>
<dbReference type="EMBL" id="CAEZVL010000076">
    <property type="protein sequence ID" value="CAB4630231.1"/>
    <property type="molecule type" value="Genomic_DNA"/>
</dbReference>
<evidence type="ECO:0000256" key="5">
    <source>
        <dbReference type="ARBA" id="ARBA00022989"/>
    </source>
</evidence>
<keyword evidence="5 7" id="KW-1133">Transmembrane helix</keyword>
<comment type="subcellular location">
    <subcellularLocation>
        <location evidence="1">Cell membrane</location>
        <topology evidence="1">Multi-pass membrane protein</topology>
    </subcellularLocation>
</comment>
<feature type="transmembrane region" description="Helical" evidence="7">
    <location>
        <begin position="106"/>
        <end position="129"/>
    </location>
</feature>
<dbReference type="GO" id="GO:0005886">
    <property type="term" value="C:plasma membrane"/>
    <property type="evidence" value="ECO:0007669"/>
    <property type="project" value="UniProtKB-SubCell"/>
</dbReference>
<dbReference type="GO" id="GO:0055085">
    <property type="term" value="P:transmembrane transport"/>
    <property type="evidence" value="ECO:0007669"/>
    <property type="project" value="InterPro"/>
</dbReference>
<feature type="transmembrane region" description="Helical" evidence="7">
    <location>
        <begin position="182"/>
        <end position="201"/>
    </location>
</feature>
<evidence type="ECO:0000256" key="1">
    <source>
        <dbReference type="ARBA" id="ARBA00004651"/>
    </source>
</evidence>
<reference evidence="9" key="1">
    <citation type="submission" date="2020-05" db="EMBL/GenBank/DDBJ databases">
        <authorList>
            <person name="Chiriac C."/>
            <person name="Salcher M."/>
            <person name="Ghai R."/>
            <person name="Kavagutti S V."/>
        </authorList>
    </citation>
    <scope>NUCLEOTIDE SEQUENCE</scope>
</reference>
<evidence type="ECO:0000259" key="8">
    <source>
        <dbReference type="PROSITE" id="PS50928"/>
    </source>
</evidence>
<keyword evidence="2" id="KW-0813">Transport</keyword>
<accession>A0A6J6J079</accession>
<dbReference type="SUPFAM" id="SSF161098">
    <property type="entry name" value="MetI-like"/>
    <property type="match status" value="1"/>
</dbReference>
<dbReference type="PANTHER" id="PTHR43163">
    <property type="entry name" value="DIPEPTIDE TRANSPORT SYSTEM PERMEASE PROTEIN DPPB-RELATED"/>
    <property type="match status" value="1"/>
</dbReference>
<dbReference type="InterPro" id="IPR000515">
    <property type="entry name" value="MetI-like"/>
</dbReference>
<evidence type="ECO:0000256" key="6">
    <source>
        <dbReference type="ARBA" id="ARBA00023136"/>
    </source>
</evidence>
<keyword evidence="4 7" id="KW-0812">Transmembrane</keyword>
<evidence type="ECO:0000256" key="3">
    <source>
        <dbReference type="ARBA" id="ARBA00022475"/>
    </source>
</evidence>